<dbReference type="AlphaFoldDB" id="A0A9P1H668"/>
<feature type="compositionally biased region" description="Pro residues" evidence="1">
    <location>
        <begin position="98"/>
        <end position="108"/>
    </location>
</feature>
<evidence type="ECO:0000313" key="4">
    <source>
        <dbReference type="Proteomes" id="UP000838763"/>
    </source>
</evidence>
<keyword evidence="2" id="KW-0812">Transmembrane</keyword>
<accession>A0A9P1H668</accession>
<reference evidence="3" key="1">
    <citation type="submission" date="2022-11" db="EMBL/GenBank/DDBJ databases">
        <authorList>
            <person name="Scott C."/>
            <person name="Bruce N."/>
        </authorList>
    </citation>
    <scope>NUCLEOTIDE SEQUENCE</scope>
</reference>
<protein>
    <submittedName>
        <fullName evidence="3">Uncharacterized protein</fullName>
    </submittedName>
</protein>
<evidence type="ECO:0000256" key="1">
    <source>
        <dbReference type="SAM" id="MobiDB-lite"/>
    </source>
</evidence>
<feature type="compositionally biased region" description="Pro residues" evidence="1">
    <location>
        <begin position="188"/>
        <end position="213"/>
    </location>
</feature>
<proteinExistence type="predicted"/>
<dbReference type="OrthoDB" id="5395975at2759"/>
<evidence type="ECO:0000313" key="3">
    <source>
        <dbReference type="EMBL" id="CAI4216767.1"/>
    </source>
</evidence>
<comment type="caution">
    <text evidence="3">The sequence shown here is derived from an EMBL/GenBank/DDBJ whole genome shotgun (WGS) entry which is preliminary data.</text>
</comment>
<dbReference type="EMBL" id="CALLCH030000015">
    <property type="protein sequence ID" value="CAI4216767.1"/>
    <property type="molecule type" value="Genomic_DNA"/>
</dbReference>
<gene>
    <name evidence="3" type="ORF">PPNO1_LOCUS6414</name>
</gene>
<feature type="region of interest" description="Disordered" evidence="1">
    <location>
        <begin position="62"/>
        <end position="236"/>
    </location>
</feature>
<keyword evidence="2" id="KW-1133">Transmembrane helix</keyword>
<evidence type="ECO:0000256" key="2">
    <source>
        <dbReference type="SAM" id="Phobius"/>
    </source>
</evidence>
<feature type="transmembrane region" description="Helical" evidence="2">
    <location>
        <begin position="287"/>
        <end position="307"/>
    </location>
</feature>
<keyword evidence="4" id="KW-1185">Reference proteome</keyword>
<name>A0A9P1H668_9PEZI</name>
<sequence>MIPHQQFREPLHRYQYRCRFCPGLPGPKRRPGHHRGDSGFVPNLHRRRRRLCSPTRILEHYLQQIKPAPRPPKGRSTSTPTPTCPKFLEAHPALQPSSPVPAPNPAPTQSPAHPNLSPPQPVRPRPPRPRAPPPTRSMSDSLLRLGPDDPDDHADADANTNVRRRRPGPVTTAHDINPTTLHFFPRSPASPPSPSPKPPPHPAPRGPRPPPRPGQALPPREREREPRRRARTSSGPHRPFERGYWLLDCSAWDPAARWRAWSFLAHWIRSGFAGWGVSCYRDEPLSWIRTYCWGSVAGHIYLLLYLVTVRRLKYMDMSWIGDDGVPKIFVAARGRRLDEEAQSLP</sequence>
<keyword evidence="2" id="KW-0472">Membrane</keyword>
<feature type="compositionally biased region" description="Pro residues" evidence="1">
    <location>
        <begin position="116"/>
        <end position="135"/>
    </location>
</feature>
<dbReference type="Proteomes" id="UP000838763">
    <property type="component" value="Unassembled WGS sequence"/>
</dbReference>
<organism evidence="3 4">
    <name type="scientific">Parascedosporium putredinis</name>
    <dbReference type="NCBI Taxonomy" id="1442378"/>
    <lineage>
        <taxon>Eukaryota</taxon>
        <taxon>Fungi</taxon>
        <taxon>Dikarya</taxon>
        <taxon>Ascomycota</taxon>
        <taxon>Pezizomycotina</taxon>
        <taxon>Sordariomycetes</taxon>
        <taxon>Hypocreomycetidae</taxon>
        <taxon>Microascales</taxon>
        <taxon>Microascaceae</taxon>
        <taxon>Parascedosporium</taxon>
    </lineage>
</organism>
<feature type="region of interest" description="Disordered" evidence="1">
    <location>
        <begin position="25"/>
        <end position="48"/>
    </location>
</feature>